<dbReference type="EMBL" id="MU001505">
    <property type="protein sequence ID" value="KAF2441753.1"/>
    <property type="molecule type" value="Genomic_DNA"/>
</dbReference>
<dbReference type="AlphaFoldDB" id="A0A9P4PEL8"/>
<protein>
    <submittedName>
        <fullName evidence="1">Uncharacterized protein</fullName>
    </submittedName>
</protein>
<gene>
    <name evidence="1" type="ORF">P171DRAFT_488195</name>
</gene>
<dbReference type="Proteomes" id="UP000799764">
    <property type="component" value="Unassembled WGS sequence"/>
</dbReference>
<name>A0A9P4PEL8_9PLEO</name>
<accession>A0A9P4PEL8</accession>
<evidence type="ECO:0000313" key="2">
    <source>
        <dbReference type="Proteomes" id="UP000799764"/>
    </source>
</evidence>
<organism evidence="1 2">
    <name type="scientific">Karstenula rhodostoma CBS 690.94</name>
    <dbReference type="NCBI Taxonomy" id="1392251"/>
    <lineage>
        <taxon>Eukaryota</taxon>
        <taxon>Fungi</taxon>
        <taxon>Dikarya</taxon>
        <taxon>Ascomycota</taxon>
        <taxon>Pezizomycotina</taxon>
        <taxon>Dothideomycetes</taxon>
        <taxon>Pleosporomycetidae</taxon>
        <taxon>Pleosporales</taxon>
        <taxon>Massarineae</taxon>
        <taxon>Didymosphaeriaceae</taxon>
        <taxon>Karstenula</taxon>
    </lineage>
</organism>
<evidence type="ECO:0000313" key="1">
    <source>
        <dbReference type="EMBL" id="KAF2441753.1"/>
    </source>
</evidence>
<comment type="caution">
    <text evidence="1">The sequence shown here is derived from an EMBL/GenBank/DDBJ whole genome shotgun (WGS) entry which is preliminary data.</text>
</comment>
<reference evidence="1" key="1">
    <citation type="journal article" date="2020" name="Stud. Mycol.">
        <title>101 Dothideomycetes genomes: a test case for predicting lifestyles and emergence of pathogens.</title>
        <authorList>
            <person name="Haridas S."/>
            <person name="Albert R."/>
            <person name="Binder M."/>
            <person name="Bloem J."/>
            <person name="Labutti K."/>
            <person name="Salamov A."/>
            <person name="Andreopoulos B."/>
            <person name="Baker S."/>
            <person name="Barry K."/>
            <person name="Bills G."/>
            <person name="Bluhm B."/>
            <person name="Cannon C."/>
            <person name="Castanera R."/>
            <person name="Culley D."/>
            <person name="Daum C."/>
            <person name="Ezra D."/>
            <person name="Gonzalez J."/>
            <person name="Henrissat B."/>
            <person name="Kuo A."/>
            <person name="Liang C."/>
            <person name="Lipzen A."/>
            <person name="Lutzoni F."/>
            <person name="Magnuson J."/>
            <person name="Mondo S."/>
            <person name="Nolan M."/>
            <person name="Ohm R."/>
            <person name="Pangilinan J."/>
            <person name="Park H.-J."/>
            <person name="Ramirez L."/>
            <person name="Alfaro M."/>
            <person name="Sun H."/>
            <person name="Tritt A."/>
            <person name="Yoshinaga Y."/>
            <person name="Zwiers L.-H."/>
            <person name="Turgeon B."/>
            <person name="Goodwin S."/>
            <person name="Spatafora J."/>
            <person name="Crous P."/>
            <person name="Grigoriev I."/>
        </authorList>
    </citation>
    <scope>NUCLEOTIDE SEQUENCE</scope>
    <source>
        <strain evidence="1">CBS 690.94</strain>
    </source>
</reference>
<keyword evidence="2" id="KW-1185">Reference proteome</keyword>
<proteinExistence type="predicted"/>
<sequence>MNTYIVTTQQNAIHLDDLWTTISAMPEATIHETLFHAAMAEHGAALQARQAEEARIKREKQRVVSFERDVQQIEDWLDDNHPFYFEKRWSTAVDKMVWGKLLPRIAKIKEKGSAEHASLGTKCNALKALISIARALFVNSRGGVGCNVITIFEHKDDNDAVSEAILVTMSQG</sequence>